<comment type="caution">
    <text evidence="1">The sequence shown here is derived from an EMBL/GenBank/DDBJ whole genome shotgun (WGS) entry which is preliminary data.</text>
</comment>
<proteinExistence type="predicted"/>
<dbReference type="AlphaFoldDB" id="A0A9K3DE23"/>
<protein>
    <submittedName>
        <fullName evidence="1">Uncharacterized protein</fullName>
    </submittedName>
</protein>
<dbReference type="Gramene" id="mRNA:HanXRQr2_Chr17g0779631">
    <property type="protein sequence ID" value="CDS:HanXRQr2_Chr17g0779631.1"/>
    <property type="gene ID" value="HanXRQr2_Chr17g0779631"/>
</dbReference>
<dbReference type="Proteomes" id="UP000215914">
    <property type="component" value="Unassembled WGS sequence"/>
</dbReference>
<sequence>MFELGGAAYNSGRKDGYAEGKAFVKEGTSDEKFELFKEDCAANYATKHHEFRGQKG</sequence>
<reference evidence="1" key="1">
    <citation type="journal article" date="2017" name="Nature">
        <title>The sunflower genome provides insights into oil metabolism, flowering and Asterid evolution.</title>
        <authorList>
            <person name="Badouin H."/>
            <person name="Gouzy J."/>
            <person name="Grassa C.J."/>
            <person name="Murat F."/>
            <person name="Staton S.E."/>
            <person name="Cottret L."/>
            <person name="Lelandais-Briere C."/>
            <person name="Owens G.L."/>
            <person name="Carrere S."/>
            <person name="Mayjonade B."/>
            <person name="Legrand L."/>
            <person name="Gill N."/>
            <person name="Kane N.C."/>
            <person name="Bowers J.E."/>
            <person name="Hubner S."/>
            <person name="Bellec A."/>
            <person name="Berard A."/>
            <person name="Berges H."/>
            <person name="Blanchet N."/>
            <person name="Boniface M.C."/>
            <person name="Brunel D."/>
            <person name="Catrice O."/>
            <person name="Chaidir N."/>
            <person name="Claudel C."/>
            <person name="Donnadieu C."/>
            <person name="Faraut T."/>
            <person name="Fievet G."/>
            <person name="Helmstetter N."/>
            <person name="King M."/>
            <person name="Knapp S.J."/>
            <person name="Lai Z."/>
            <person name="Le Paslier M.C."/>
            <person name="Lippi Y."/>
            <person name="Lorenzon L."/>
            <person name="Mandel J.R."/>
            <person name="Marage G."/>
            <person name="Marchand G."/>
            <person name="Marquand E."/>
            <person name="Bret-Mestries E."/>
            <person name="Morien E."/>
            <person name="Nambeesan S."/>
            <person name="Nguyen T."/>
            <person name="Pegot-Espagnet P."/>
            <person name="Pouilly N."/>
            <person name="Raftis F."/>
            <person name="Sallet E."/>
            <person name="Schiex T."/>
            <person name="Thomas J."/>
            <person name="Vandecasteele C."/>
            <person name="Vares D."/>
            <person name="Vear F."/>
            <person name="Vautrin S."/>
            <person name="Crespi M."/>
            <person name="Mangin B."/>
            <person name="Burke J.M."/>
            <person name="Salse J."/>
            <person name="Munos S."/>
            <person name="Vincourt P."/>
            <person name="Rieseberg L.H."/>
            <person name="Langlade N.B."/>
        </authorList>
    </citation>
    <scope>NUCLEOTIDE SEQUENCE</scope>
    <source>
        <tissue evidence="1">Leaves</tissue>
    </source>
</reference>
<dbReference type="EMBL" id="MNCJ02000332">
    <property type="protein sequence ID" value="KAF5753390.1"/>
    <property type="molecule type" value="Genomic_DNA"/>
</dbReference>
<accession>A0A9K3DE23</accession>
<reference evidence="1" key="2">
    <citation type="submission" date="2020-06" db="EMBL/GenBank/DDBJ databases">
        <title>Helianthus annuus Genome sequencing and assembly Release 2.</title>
        <authorList>
            <person name="Gouzy J."/>
            <person name="Langlade N."/>
            <person name="Munos S."/>
        </authorList>
    </citation>
    <scope>NUCLEOTIDE SEQUENCE</scope>
    <source>
        <tissue evidence="1">Leaves</tissue>
    </source>
</reference>
<evidence type="ECO:0000313" key="2">
    <source>
        <dbReference type="Proteomes" id="UP000215914"/>
    </source>
</evidence>
<evidence type="ECO:0000313" key="1">
    <source>
        <dbReference type="EMBL" id="KAF5753390.1"/>
    </source>
</evidence>
<organism evidence="1 2">
    <name type="scientific">Helianthus annuus</name>
    <name type="common">Common sunflower</name>
    <dbReference type="NCBI Taxonomy" id="4232"/>
    <lineage>
        <taxon>Eukaryota</taxon>
        <taxon>Viridiplantae</taxon>
        <taxon>Streptophyta</taxon>
        <taxon>Embryophyta</taxon>
        <taxon>Tracheophyta</taxon>
        <taxon>Spermatophyta</taxon>
        <taxon>Magnoliopsida</taxon>
        <taxon>eudicotyledons</taxon>
        <taxon>Gunneridae</taxon>
        <taxon>Pentapetalae</taxon>
        <taxon>asterids</taxon>
        <taxon>campanulids</taxon>
        <taxon>Asterales</taxon>
        <taxon>Asteraceae</taxon>
        <taxon>Asteroideae</taxon>
        <taxon>Heliantheae alliance</taxon>
        <taxon>Heliantheae</taxon>
        <taxon>Helianthus</taxon>
    </lineage>
</organism>
<gene>
    <name evidence="1" type="ORF">HanXRQr2_Chr17g0779631</name>
</gene>
<keyword evidence="2" id="KW-1185">Reference proteome</keyword>
<name>A0A9K3DE23_HELAN</name>